<protein>
    <submittedName>
        <fullName evidence="1">Uncharacterized protein</fullName>
    </submittedName>
</protein>
<gene>
    <name evidence="1" type="ORF">HNR06_001001</name>
</gene>
<evidence type="ECO:0000313" key="1">
    <source>
        <dbReference type="EMBL" id="NYH51412.1"/>
    </source>
</evidence>
<name>A0A7Y9X8Y4_9ACTN</name>
<evidence type="ECO:0000313" key="2">
    <source>
        <dbReference type="Proteomes" id="UP000584931"/>
    </source>
</evidence>
<organism evidence="1 2">
    <name type="scientific">Nocardiopsis sinuspersici</name>
    <dbReference type="NCBI Taxonomy" id="501010"/>
    <lineage>
        <taxon>Bacteria</taxon>
        <taxon>Bacillati</taxon>
        <taxon>Actinomycetota</taxon>
        <taxon>Actinomycetes</taxon>
        <taxon>Streptosporangiales</taxon>
        <taxon>Nocardiopsidaceae</taxon>
        <taxon>Nocardiopsis</taxon>
    </lineage>
</organism>
<reference evidence="1 2" key="1">
    <citation type="submission" date="2020-07" db="EMBL/GenBank/DDBJ databases">
        <title>Sequencing the genomes of 1000 actinobacteria strains.</title>
        <authorList>
            <person name="Klenk H.-P."/>
        </authorList>
    </citation>
    <scope>NUCLEOTIDE SEQUENCE [LARGE SCALE GENOMIC DNA]</scope>
    <source>
        <strain evidence="1 2">DSM 45278</strain>
    </source>
</reference>
<sequence length="39" mass="4454">MRFISFRAGVQIWEMAVVTIDTTVVTTALIEAQSWTRKP</sequence>
<dbReference type="EMBL" id="JACCHL010000001">
    <property type="protein sequence ID" value="NYH51412.1"/>
    <property type="molecule type" value="Genomic_DNA"/>
</dbReference>
<dbReference type="AlphaFoldDB" id="A0A7Y9X8Y4"/>
<proteinExistence type="predicted"/>
<dbReference type="Proteomes" id="UP000584931">
    <property type="component" value="Unassembled WGS sequence"/>
</dbReference>
<comment type="caution">
    <text evidence="1">The sequence shown here is derived from an EMBL/GenBank/DDBJ whole genome shotgun (WGS) entry which is preliminary data.</text>
</comment>
<accession>A0A7Y9X8Y4</accession>